<comment type="caution">
    <text evidence="1">The sequence shown here is derived from an EMBL/GenBank/DDBJ whole genome shotgun (WGS) entry which is preliminary data.</text>
</comment>
<dbReference type="EMBL" id="JACAZI010000002">
    <property type="protein sequence ID" value="KAF7369829.1"/>
    <property type="molecule type" value="Genomic_DNA"/>
</dbReference>
<accession>A0A8H6Z3H7</accession>
<name>A0A8H6Z3H7_9AGAR</name>
<dbReference type="Proteomes" id="UP000620124">
    <property type="component" value="Unassembled WGS sequence"/>
</dbReference>
<reference evidence="1" key="1">
    <citation type="submission" date="2020-05" db="EMBL/GenBank/DDBJ databases">
        <title>Mycena genomes resolve the evolution of fungal bioluminescence.</title>
        <authorList>
            <person name="Tsai I.J."/>
        </authorList>
    </citation>
    <scope>NUCLEOTIDE SEQUENCE</scope>
    <source>
        <strain evidence="1">CCC161011</strain>
    </source>
</reference>
<sequence length="323" mass="35937">MTPQKYVGYVSKAINAFDWKADYHTYAIQLTSPTIPAACEGDGISADMYTPVFPSPAHPQGRAPLRSRRALPWSGCQQPSFMRSIFFSNRRMQSGHRRILAEEDAQRSVLLQSTSQSSAAAKPGARGSYVEFSDLDEYAGDFSCPVDFSDGAHELEDEEQYYAEAVQASRPPDTMVVVDVSYDLSQLTELPDPLQFFEEKRQLKELVAESKARTSGIIECSTSGPPPEVNITKEGLVVDQPVKKESQSQVYPDLLSPTWEYRQLVEPFLDGSHSHLVYTRIREDEPTAGILFGVYSGGWVQFGTRLDGECPPHLVICITITLL</sequence>
<evidence type="ECO:0000313" key="2">
    <source>
        <dbReference type="Proteomes" id="UP000620124"/>
    </source>
</evidence>
<evidence type="ECO:0000313" key="1">
    <source>
        <dbReference type="EMBL" id="KAF7369829.1"/>
    </source>
</evidence>
<organism evidence="1 2">
    <name type="scientific">Mycena venus</name>
    <dbReference type="NCBI Taxonomy" id="2733690"/>
    <lineage>
        <taxon>Eukaryota</taxon>
        <taxon>Fungi</taxon>
        <taxon>Dikarya</taxon>
        <taxon>Basidiomycota</taxon>
        <taxon>Agaricomycotina</taxon>
        <taxon>Agaricomycetes</taxon>
        <taxon>Agaricomycetidae</taxon>
        <taxon>Agaricales</taxon>
        <taxon>Marasmiineae</taxon>
        <taxon>Mycenaceae</taxon>
        <taxon>Mycena</taxon>
    </lineage>
</organism>
<proteinExistence type="predicted"/>
<protein>
    <submittedName>
        <fullName evidence="1">Uncharacterized protein</fullName>
    </submittedName>
</protein>
<keyword evidence="2" id="KW-1185">Reference proteome</keyword>
<gene>
    <name evidence="1" type="ORF">MVEN_00315800</name>
</gene>
<dbReference type="AlphaFoldDB" id="A0A8H6Z3H7"/>
<dbReference type="OrthoDB" id="3027639at2759"/>